<organism evidence="3 4">
    <name type="scientific">Stappia indica</name>
    <dbReference type="NCBI Taxonomy" id="538381"/>
    <lineage>
        <taxon>Bacteria</taxon>
        <taxon>Pseudomonadati</taxon>
        <taxon>Pseudomonadota</taxon>
        <taxon>Alphaproteobacteria</taxon>
        <taxon>Hyphomicrobiales</taxon>
        <taxon>Stappiaceae</taxon>
        <taxon>Stappia</taxon>
    </lineage>
</organism>
<evidence type="ECO:0000313" key="4">
    <source>
        <dbReference type="Proteomes" id="UP000219331"/>
    </source>
</evidence>
<dbReference type="Gene3D" id="2.40.420.20">
    <property type="match status" value="1"/>
</dbReference>
<dbReference type="Pfam" id="PF25954">
    <property type="entry name" value="Beta-barrel_RND_2"/>
    <property type="match status" value="1"/>
</dbReference>
<keyword evidence="4" id="KW-1185">Reference proteome</keyword>
<gene>
    <name evidence="3" type="ORF">SAMN05421512_101134</name>
</gene>
<evidence type="ECO:0000313" key="3">
    <source>
        <dbReference type="EMBL" id="SOB89226.1"/>
    </source>
</evidence>
<dbReference type="SUPFAM" id="SSF111369">
    <property type="entry name" value="HlyD-like secretion proteins"/>
    <property type="match status" value="1"/>
</dbReference>
<dbReference type="Gene3D" id="2.40.50.100">
    <property type="match status" value="1"/>
</dbReference>
<accession>A0A285R529</accession>
<evidence type="ECO:0000256" key="1">
    <source>
        <dbReference type="ARBA" id="ARBA00009477"/>
    </source>
</evidence>
<dbReference type="InterPro" id="IPR006143">
    <property type="entry name" value="RND_pump_MFP"/>
</dbReference>
<dbReference type="STRING" id="538381.GCA_001696535_01216"/>
<dbReference type="Gene3D" id="1.10.287.470">
    <property type="entry name" value="Helix hairpin bin"/>
    <property type="match status" value="1"/>
</dbReference>
<comment type="similarity">
    <text evidence="1">Belongs to the membrane fusion protein (MFP) (TC 8.A.1) family.</text>
</comment>
<dbReference type="EMBL" id="OBML01000001">
    <property type="protein sequence ID" value="SOB89226.1"/>
    <property type="molecule type" value="Genomic_DNA"/>
</dbReference>
<feature type="domain" description="CusB-like beta-barrel" evidence="2">
    <location>
        <begin position="234"/>
        <end position="307"/>
    </location>
</feature>
<dbReference type="GO" id="GO:0015562">
    <property type="term" value="F:efflux transmembrane transporter activity"/>
    <property type="evidence" value="ECO:0007669"/>
    <property type="project" value="TreeGrafter"/>
</dbReference>
<dbReference type="AlphaFoldDB" id="A0A285R529"/>
<dbReference type="Gene3D" id="2.40.30.170">
    <property type="match status" value="1"/>
</dbReference>
<sequence length="396" mass="41268">MSSFPASLASAFPALRLSSGSWFGLGRPAGRVGAVLLTAVLVAACQPQAAEDADTSAASPRVVWVEPATKVAGYDVTFSGTVRARSDAPSAFRVGGKISERLVDVGDRVSAGQRIASLDEEDLRAGLRAREAEERAAQAQARRTAEDRTRIAALQSKGHVSQSALDQAVAADDAAAAALKAASEQRILAENQLAYATLRADRDGVVTAVTAEPGEVVAAGQGIVRIAGDSEREVEVAIPEAQVAGLEEAGASVTLWASPDRRYQARLRELSPVADAAARTFTARFAIDDPTADARLGMTATVHLQQAAPEGEVAVPLTAVWYSGEAANVWRAEPGAEQVTAVPVTVRRIEAERAVVTGLSAGEHVVSLGVHRIDPGLTLKAVLRQSRGPVQVGALR</sequence>
<dbReference type="GO" id="GO:1990281">
    <property type="term" value="C:efflux pump complex"/>
    <property type="evidence" value="ECO:0007669"/>
    <property type="project" value="TreeGrafter"/>
</dbReference>
<dbReference type="Proteomes" id="UP000219331">
    <property type="component" value="Unassembled WGS sequence"/>
</dbReference>
<evidence type="ECO:0000259" key="2">
    <source>
        <dbReference type="Pfam" id="PF25954"/>
    </source>
</evidence>
<dbReference type="PANTHER" id="PTHR30469:SF18">
    <property type="entry name" value="RESISTANCE-NODULATION-CELL DIVISION (RND) EFFLUX MEMBRANE FUSION PROTEIN-RELATED"/>
    <property type="match status" value="1"/>
</dbReference>
<dbReference type="PANTHER" id="PTHR30469">
    <property type="entry name" value="MULTIDRUG RESISTANCE PROTEIN MDTA"/>
    <property type="match status" value="1"/>
</dbReference>
<name>A0A285R529_9HYPH</name>
<dbReference type="NCBIfam" id="TIGR01730">
    <property type="entry name" value="RND_mfp"/>
    <property type="match status" value="1"/>
</dbReference>
<dbReference type="RefSeq" id="WP_176521974.1">
    <property type="nucleotide sequence ID" value="NZ_OBML01000001.1"/>
</dbReference>
<proteinExistence type="inferred from homology"/>
<dbReference type="InterPro" id="IPR058792">
    <property type="entry name" value="Beta-barrel_RND_2"/>
</dbReference>
<reference evidence="3 4" key="1">
    <citation type="submission" date="2017-08" db="EMBL/GenBank/DDBJ databases">
        <authorList>
            <person name="de Groot N.N."/>
        </authorList>
    </citation>
    <scope>NUCLEOTIDE SEQUENCE [LARGE SCALE GENOMIC DNA]</scope>
    <source>
        <strain evidence="3 4">USBA 352</strain>
    </source>
</reference>
<protein>
    <submittedName>
        <fullName evidence="3">RND family efflux transporter, MFP subunit</fullName>
    </submittedName>
</protein>